<feature type="region of interest" description="Disordered" evidence="1">
    <location>
        <begin position="50"/>
        <end position="73"/>
    </location>
</feature>
<protein>
    <recommendedName>
        <fullName evidence="2">Retrotransposon gag domain-containing protein</fullName>
    </recommendedName>
</protein>
<proteinExistence type="predicted"/>
<reference evidence="3" key="2">
    <citation type="journal article" date="2015" name="Data Brief">
        <title>Shoot transcriptome of the giant reed, Arundo donax.</title>
        <authorList>
            <person name="Barrero R.A."/>
            <person name="Guerrero F.D."/>
            <person name="Moolhuijzen P."/>
            <person name="Goolsby J.A."/>
            <person name="Tidwell J."/>
            <person name="Bellgard S.E."/>
            <person name="Bellgard M.I."/>
        </authorList>
    </citation>
    <scope>NUCLEOTIDE SEQUENCE</scope>
    <source>
        <tissue evidence="3">Shoot tissue taken approximately 20 cm above the soil surface</tissue>
    </source>
</reference>
<evidence type="ECO:0000256" key="1">
    <source>
        <dbReference type="SAM" id="MobiDB-lite"/>
    </source>
</evidence>
<feature type="region of interest" description="Disordered" evidence="1">
    <location>
        <begin position="263"/>
        <end position="286"/>
    </location>
</feature>
<dbReference type="PANTHER" id="PTHR34482:SF36">
    <property type="entry name" value="RETROTRANSPOSON GAG DOMAIN-CONTAINING PROTEIN"/>
    <property type="match status" value="1"/>
</dbReference>
<organism evidence="3">
    <name type="scientific">Arundo donax</name>
    <name type="common">Giant reed</name>
    <name type="synonym">Donax arundinaceus</name>
    <dbReference type="NCBI Taxonomy" id="35708"/>
    <lineage>
        <taxon>Eukaryota</taxon>
        <taxon>Viridiplantae</taxon>
        <taxon>Streptophyta</taxon>
        <taxon>Embryophyta</taxon>
        <taxon>Tracheophyta</taxon>
        <taxon>Spermatophyta</taxon>
        <taxon>Magnoliopsida</taxon>
        <taxon>Liliopsida</taxon>
        <taxon>Poales</taxon>
        <taxon>Poaceae</taxon>
        <taxon>PACMAD clade</taxon>
        <taxon>Arundinoideae</taxon>
        <taxon>Arundineae</taxon>
        <taxon>Arundo</taxon>
    </lineage>
</organism>
<feature type="domain" description="Retrotransposon gag" evidence="2">
    <location>
        <begin position="124"/>
        <end position="220"/>
    </location>
</feature>
<reference evidence="3" key="1">
    <citation type="submission" date="2014-09" db="EMBL/GenBank/DDBJ databases">
        <authorList>
            <person name="Magalhaes I.L.F."/>
            <person name="Oliveira U."/>
            <person name="Santos F.R."/>
            <person name="Vidigal T.H.D.A."/>
            <person name="Brescovit A.D."/>
            <person name="Santos A.J."/>
        </authorList>
    </citation>
    <scope>NUCLEOTIDE SEQUENCE</scope>
    <source>
        <tissue evidence="3">Shoot tissue taken approximately 20 cm above the soil surface</tissue>
    </source>
</reference>
<feature type="region of interest" description="Disordered" evidence="1">
    <location>
        <begin position="1"/>
        <end position="29"/>
    </location>
</feature>
<sequence>MPPKTRGHARASAPERGDAHSAAESSLPEGARQVDLLAAMKAMQEELRALRQGQGQVDHASGSVEAPDTEAAGPVSGVSLREWVGMKLDSFDGSGGPIQTADWLAYVVKQLGAFEVELQKRVRYVTQLLKGEAQIWWDRAVAARSAALGSPWDEFFRQFERRFYPTAFLNKMHIDLGQYTQDRKTVAEYEVGFNQIVRFVPHVAHDEREKVRRFFQGLRPAIRHTLGTFPITDFRSMVEQALGVELQMSYTEDLRKTSIGDQSRGLVEKKVHSSGPMQKKGKSFHHQPYRDVFGPSRAPGGSAPQYRVVAKPGMGMVCFPCGDPHHRNECT</sequence>
<evidence type="ECO:0000259" key="2">
    <source>
        <dbReference type="Pfam" id="PF03732"/>
    </source>
</evidence>
<dbReference type="InterPro" id="IPR005162">
    <property type="entry name" value="Retrotrans_gag_dom"/>
</dbReference>
<dbReference type="Pfam" id="PF03732">
    <property type="entry name" value="Retrotrans_gag"/>
    <property type="match status" value="1"/>
</dbReference>
<dbReference type="PANTHER" id="PTHR34482">
    <property type="entry name" value="DNA DAMAGE-INDUCIBLE PROTEIN 1-LIKE"/>
    <property type="match status" value="1"/>
</dbReference>
<dbReference type="EMBL" id="GBRH01208806">
    <property type="protein sequence ID" value="JAD89089.1"/>
    <property type="molecule type" value="Transcribed_RNA"/>
</dbReference>
<dbReference type="AlphaFoldDB" id="A0A0A9DKK6"/>
<name>A0A0A9DKK6_ARUDO</name>
<accession>A0A0A9DKK6</accession>
<evidence type="ECO:0000313" key="3">
    <source>
        <dbReference type="EMBL" id="JAD89089.1"/>
    </source>
</evidence>